<feature type="domain" description="LysM" evidence="6">
    <location>
        <begin position="207"/>
        <end position="231"/>
    </location>
</feature>
<evidence type="ECO:0000313" key="8">
    <source>
        <dbReference type="Proteomes" id="UP000813461"/>
    </source>
</evidence>
<gene>
    <name evidence="7" type="ORF">FB567DRAFT_572213</name>
</gene>
<evidence type="ECO:0000256" key="1">
    <source>
        <dbReference type="ARBA" id="ARBA00022669"/>
    </source>
</evidence>
<protein>
    <submittedName>
        <fullName evidence="7">LysM domain-containing protein</fullName>
    </submittedName>
</protein>
<dbReference type="GO" id="GO:0008061">
    <property type="term" value="F:chitin binding"/>
    <property type="evidence" value="ECO:0007669"/>
    <property type="project" value="UniProtKB-KW"/>
</dbReference>
<feature type="region of interest" description="Disordered" evidence="4">
    <location>
        <begin position="102"/>
        <end position="161"/>
    </location>
</feature>
<dbReference type="AlphaFoldDB" id="A0A8K0QXW3"/>
<comment type="caution">
    <text evidence="7">The sequence shown here is derived from an EMBL/GenBank/DDBJ whole genome shotgun (WGS) entry which is preliminary data.</text>
</comment>
<evidence type="ECO:0000256" key="5">
    <source>
        <dbReference type="SAM" id="SignalP"/>
    </source>
</evidence>
<feature type="compositionally biased region" description="Low complexity" evidence="4">
    <location>
        <begin position="103"/>
        <end position="139"/>
    </location>
</feature>
<feature type="signal peptide" evidence="5">
    <location>
        <begin position="1"/>
        <end position="21"/>
    </location>
</feature>
<dbReference type="Proteomes" id="UP000813461">
    <property type="component" value="Unassembled WGS sequence"/>
</dbReference>
<name>A0A8K0QXW3_9PLEO</name>
<evidence type="ECO:0000259" key="6">
    <source>
        <dbReference type="Pfam" id="PF01476"/>
    </source>
</evidence>
<evidence type="ECO:0000313" key="7">
    <source>
        <dbReference type="EMBL" id="KAH7077167.1"/>
    </source>
</evidence>
<keyword evidence="8" id="KW-1185">Reference proteome</keyword>
<dbReference type="Pfam" id="PF01476">
    <property type="entry name" value="LysM"/>
    <property type="match status" value="1"/>
</dbReference>
<dbReference type="Gene3D" id="3.10.350.10">
    <property type="entry name" value="LysM domain"/>
    <property type="match status" value="2"/>
</dbReference>
<dbReference type="InterPro" id="IPR052210">
    <property type="entry name" value="LysM1-like"/>
</dbReference>
<accession>A0A8K0QXW3</accession>
<reference evidence="7" key="1">
    <citation type="journal article" date="2021" name="Nat. Commun.">
        <title>Genetic determinants of endophytism in the Arabidopsis root mycobiome.</title>
        <authorList>
            <person name="Mesny F."/>
            <person name="Miyauchi S."/>
            <person name="Thiergart T."/>
            <person name="Pickel B."/>
            <person name="Atanasova L."/>
            <person name="Karlsson M."/>
            <person name="Huettel B."/>
            <person name="Barry K.W."/>
            <person name="Haridas S."/>
            <person name="Chen C."/>
            <person name="Bauer D."/>
            <person name="Andreopoulos W."/>
            <person name="Pangilinan J."/>
            <person name="LaButti K."/>
            <person name="Riley R."/>
            <person name="Lipzen A."/>
            <person name="Clum A."/>
            <person name="Drula E."/>
            <person name="Henrissat B."/>
            <person name="Kohler A."/>
            <person name="Grigoriev I.V."/>
            <person name="Martin F.M."/>
            <person name="Hacquard S."/>
        </authorList>
    </citation>
    <scope>NUCLEOTIDE SEQUENCE</scope>
    <source>
        <strain evidence="7">MPI-SDFR-AT-0120</strain>
    </source>
</reference>
<dbReference type="PANTHER" id="PTHR34997:SF2">
    <property type="entry name" value="LYSM DOMAIN-CONTAINING PROTEIN-RELATED"/>
    <property type="match status" value="1"/>
</dbReference>
<organism evidence="7 8">
    <name type="scientific">Paraphoma chrysanthemicola</name>
    <dbReference type="NCBI Taxonomy" id="798071"/>
    <lineage>
        <taxon>Eukaryota</taxon>
        <taxon>Fungi</taxon>
        <taxon>Dikarya</taxon>
        <taxon>Ascomycota</taxon>
        <taxon>Pezizomycotina</taxon>
        <taxon>Dothideomycetes</taxon>
        <taxon>Pleosporomycetidae</taxon>
        <taxon>Pleosporales</taxon>
        <taxon>Pleosporineae</taxon>
        <taxon>Phaeosphaeriaceae</taxon>
        <taxon>Paraphoma</taxon>
    </lineage>
</organism>
<evidence type="ECO:0000256" key="4">
    <source>
        <dbReference type="SAM" id="MobiDB-lite"/>
    </source>
</evidence>
<evidence type="ECO:0000256" key="2">
    <source>
        <dbReference type="ARBA" id="ARBA00022729"/>
    </source>
</evidence>
<keyword evidence="3" id="KW-0843">Virulence</keyword>
<proteinExistence type="predicted"/>
<dbReference type="PANTHER" id="PTHR34997">
    <property type="entry name" value="AM15"/>
    <property type="match status" value="1"/>
</dbReference>
<feature type="chain" id="PRO_5035472419" evidence="5">
    <location>
        <begin position="22"/>
        <end position="307"/>
    </location>
</feature>
<dbReference type="CDD" id="cd00118">
    <property type="entry name" value="LysM"/>
    <property type="match status" value="1"/>
</dbReference>
<evidence type="ECO:0000256" key="3">
    <source>
        <dbReference type="ARBA" id="ARBA00023026"/>
    </source>
</evidence>
<feature type="region of interest" description="Disordered" evidence="4">
    <location>
        <begin position="185"/>
        <end position="209"/>
    </location>
</feature>
<keyword evidence="2 5" id="KW-0732">Signal</keyword>
<dbReference type="EMBL" id="JAGMVJ010000018">
    <property type="protein sequence ID" value="KAH7077167.1"/>
    <property type="molecule type" value="Genomic_DNA"/>
</dbReference>
<keyword evidence="1" id="KW-0147">Chitin-binding</keyword>
<sequence>MSIHRSMYFALAASLFFASSALPEERQVDGYPIFPYDDKTTKDCTYWVNYDGSQDCAQMLEENWATLENFRRWNPSIGPNCSGLTKEKSYCVEAIFEAPPGVTTKVPSSSTTPTPTPTSTPTVAASSKGSSSPTLDSSSKTLATSLAPSPTIPVGSGIETPLPTQQEIVSNCDHFYRVKADEEAGAVPTPTNPGNGIATPQPPQPDRGDQCASIAAANGITFTQFQLWNPRVGANCGGPWAESYACIRIVAHTPGPAPTKPLNGMQTLSPTQFGMTTICRKFDLVKPGEICDTITKRNGISLANFTK</sequence>
<dbReference type="InterPro" id="IPR018392">
    <property type="entry name" value="LysM"/>
</dbReference>
<dbReference type="OrthoDB" id="2281372at2759"/>
<dbReference type="InterPro" id="IPR036779">
    <property type="entry name" value="LysM_dom_sf"/>
</dbReference>